<comment type="caution">
    <text evidence="2">The sequence shown here is derived from an EMBL/GenBank/DDBJ whole genome shotgun (WGS) entry which is preliminary data.</text>
</comment>
<evidence type="ECO:0000256" key="1">
    <source>
        <dbReference type="SAM" id="Phobius"/>
    </source>
</evidence>
<reference evidence="2 3" key="1">
    <citation type="submission" date="2014-04" db="EMBL/GenBank/DDBJ databases">
        <title>Aquimarina sp. 22II-S11-z7 Genome Sequencing.</title>
        <authorList>
            <person name="Lai Q."/>
        </authorList>
    </citation>
    <scope>NUCLEOTIDE SEQUENCE [LARGE SCALE GENOMIC DNA]</scope>
    <source>
        <strain evidence="2 3">22II-S11-z7</strain>
    </source>
</reference>
<keyword evidence="1" id="KW-0812">Transmembrane</keyword>
<feature type="transmembrane region" description="Helical" evidence="1">
    <location>
        <begin position="72"/>
        <end position="96"/>
    </location>
</feature>
<keyword evidence="3" id="KW-1185">Reference proteome</keyword>
<gene>
    <name evidence="2" type="ORF">ATO12_17055</name>
</gene>
<keyword evidence="1" id="KW-1133">Transmembrane helix</keyword>
<proteinExistence type="predicted"/>
<dbReference type="EMBL" id="AQRA01000005">
    <property type="protein sequence ID" value="EZH73644.1"/>
    <property type="molecule type" value="Genomic_DNA"/>
</dbReference>
<keyword evidence="1" id="KW-0472">Membrane</keyword>
<dbReference type="RefSeq" id="WP_034242377.1">
    <property type="nucleotide sequence ID" value="NZ_AQRA01000005.1"/>
</dbReference>
<protein>
    <submittedName>
        <fullName evidence="2">Uncharacterized protein</fullName>
    </submittedName>
</protein>
<organism evidence="2 3">
    <name type="scientific">Aquimarina atlantica</name>
    <dbReference type="NCBI Taxonomy" id="1317122"/>
    <lineage>
        <taxon>Bacteria</taxon>
        <taxon>Pseudomonadati</taxon>
        <taxon>Bacteroidota</taxon>
        <taxon>Flavobacteriia</taxon>
        <taxon>Flavobacteriales</taxon>
        <taxon>Flavobacteriaceae</taxon>
        <taxon>Aquimarina</taxon>
    </lineage>
</organism>
<dbReference type="AlphaFoldDB" id="A0A023BUM9"/>
<dbReference type="Proteomes" id="UP000023541">
    <property type="component" value="Unassembled WGS sequence"/>
</dbReference>
<evidence type="ECO:0000313" key="2">
    <source>
        <dbReference type="EMBL" id="EZH73644.1"/>
    </source>
</evidence>
<evidence type="ECO:0000313" key="3">
    <source>
        <dbReference type="Proteomes" id="UP000023541"/>
    </source>
</evidence>
<dbReference type="STRING" id="1317122.ATO12_17055"/>
<sequence length="112" mass="12777">MNDEITYMSKLSDDELWAELGALDDNNIIPPPFKILVKRGKEWFENNKSEIREIVCNSEELSNFRNISDNNIYNVIASFGGIFSQNVSIAALVVLLSRIGLDKFCKNYIDEV</sequence>
<accession>A0A023BUM9</accession>
<name>A0A023BUM9_9FLAO</name>